<dbReference type="AlphaFoldDB" id="G8PDS4"/>
<dbReference type="Proteomes" id="UP000005444">
    <property type="component" value="Chromosome"/>
</dbReference>
<feature type="domain" description="TRNA-binding" evidence="4">
    <location>
        <begin position="90"/>
        <end position="204"/>
    </location>
</feature>
<dbReference type="Gene3D" id="2.40.50.140">
    <property type="entry name" value="Nucleic acid-binding proteins"/>
    <property type="match status" value="1"/>
</dbReference>
<dbReference type="InterPro" id="IPR027855">
    <property type="entry name" value="DUF4479"/>
</dbReference>
<dbReference type="InterPro" id="IPR012340">
    <property type="entry name" value="NA-bd_OB-fold"/>
</dbReference>
<organism evidence="5 6">
    <name type="scientific">Pediococcus claussenii (strain ATCC BAA-344 / DSM 14800 / JCM 18046 / KCTC 3811 / LMG 21948 / P06)</name>
    <dbReference type="NCBI Taxonomy" id="701521"/>
    <lineage>
        <taxon>Bacteria</taxon>
        <taxon>Bacillati</taxon>
        <taxon>Bacillota</taxon>
        <taxon>Bacilli</taxon>
        <taxon>Lactobacillales</taxon>
        <taxon>Lactobacillaceae</taxon>
        <taxon>Pediococcus</taxon>
    </lineage>
</organism>
<dbReference type="eggNOG" id="COG0073">
    <property type="taxonomic scope" value="Bacteria"/>
</dbReference>
<evidence type="ECO:0000256" key="3">
    <source>
        <dbReference type="PROSITE-ProRule" id="PRU00209"/>
    </source>
</evidence>
<reference evidence="5 6" key="1">
    <citation type="journal article" date="2012" name="J. Bacteriol.">
        <title>Complete Genome Sequence of the Beer Spoilage Organism Pediococcus claussenii ATCC BAA-344T.</title>
        <authorList>
            <person name="Pittet V."/>
            <person name="Abegunde T."/>
            <person name="Marfleet T."/>
            <person name="Haakensen M."/>
            <person name="Morrow K."/>
            <person name="Jayaprakash T."/>
            <person name="Schroeder K."/>
            <person name="Trost B."/>
            <person name="Byrns S."/>
            <person name="Bergsveinson J."/>
            <person name="Kusalik A."/>
            <person name="Ziola B."/>
        </authorList>
    </citation>
    <scope>NUCLEOTIDE SEQUENCE [LARGE SCALE GENOMIC DNA]</scope>
    <source>
        <strain evidence="5 6">ATCC BAA-344</strain>
    </source>
</reference>
<dbReference type="HOGENOM" id="CLU_098250_0_0_9"/>
<dbReference type="KEGG" id="pce:PECL_1147"/>
<dbReference type="SUPFAM" id="SSF50249">
    <property type="entry name" value="Nucleic acid-binding proteins"/>
    <property type="match status" value="1"/>
</dbReference>
<evidence type="ECO:0000256" key="1">
    <source>
        <dbReference type="ARBA" id="ARBA00022555"/>
    </source>
</evidence>
<dbReference type="EMBL" id="CP003137">
    <property type="protein sequence ID" value="AEV95409.1"/>
    <property type="molecule type" value="Genomic_DNA"/>
</dbReference>
<dbReference type="RefSeq" id="WP_014215605.1">
    <property type="nucleotide sequence ID" value="NC_016605.1"/>
</dbReference>
<dbReference type="InterPro" id="IPR033714">
    <property type="entry name" value="tRNA_bind_bactPheRS"/>
</dbReference>
<keyword evidence="6" id="KW-1185">Reference proteome</keyword>
<dbReference type="Pfam" id="PF01588">
    <property type="entry name" value="tRNA_bind"/>
    <property type="match status" value="1"/>
</dbReference>
<evidence type="ECO:0000259" key="4">
    <source>
        <dbReference type="PROSITE" id="PS50886"/>
    </source>
</evidence>
<accession>G8PDS4</accession>
<proteinExistence type="predicted"/>
<dbReference type="GO" id="GO:0000049">
    <property type="term" value="F:tRNA binding"/>
    <property type="evidence" value="ECO:0007669"/>
    <property type="project" value="UniProtKB-UniRule"/>
</dbReference>
<evidence type="ECO:0000313" key="5">
    <source>
        <dbReference type="EMBL" id="AEV95409.1"/>
    </source>
</evidence>
<sequence>MLISSYNPQAWGDILVTILGPDADEQQVEVKDNIAQITDTNSGKVIGINFLNISKVMKIDEIGQVQLNDSQIETLNDLLNKAGFETLLTVDRDPKFVVGYVKSTTPHPDSDHLLITETEIGNGETLQLVSGSPNMKADIKVVVAKVGAMMPNGTIIWPGELRGVKSDGMIVSGRELGLKNAPQKKGALILPENDDHFKLGDAFDFERGNHLFD</sequence>
<dbReference type="NCBIfam" id="NF045760">
    <property type="entry name" value="YtpR"/>
    <property type="match status" value="1"/>
</dbReference>
<dbReference type="CDD" id="cd02796">
    <property type="entry name" value="tRNA_bind_bactPheRS"/>
    <property type="match status" value="1"/>
</dbReference>
<dbReference type="Gene3D" id="3.30.1940.10">
    <property type="entry name" value="YtpR-like"/>
    <property type="match status" value="1"/>
</dbReference>
<dbReference type="PROSITE" id="PS50886">
    <property type="entry name" value="TRBD"/>
    <property type="match status" value="1"/>
</dbReference>
<dbReference type="STRING" id="701521.PECL_1147"/>
<protein>
    <submittedName>
        <fullName evidence="5">tRNA binding domain protein</fullName>
    </submittedName>
</protein>
<evidence type="ECO:0000256" key="2">
    <source>
        <dbReference type="ARBA" id="ARBA00022884"/>
    </source>
</evidence>
<dbReference type="InterPro" id="IPR037154">
    <property type="entry name" value="YtpR-like_sf"/>
</dbReference>
<dbReference type="PATRIC" id="fig|701521.8.peg.1089"/>
<keyword evidence="1 3" id="KW-0820">tRNA-binding</keyword>
<evidence type="ECO:0000313" key="6">
    <source>
        <dbReference type="Proteomes" id="UP000005444"/>
    </source>
</evidence>
<keyword evidence="2 3" id="KW-0694">RNA-binding</keyword>
<gene>
    <name evidence="5" type="ordered locus">PECL_1147</name>
</gene>
<name>G8PDS4_PEDCP</name>
<dbReference type="Pfam" id="PF14794">
    <property type="entry name" value="DUF4479"/>
    <property type="match status" value="1"/>
</dbReference>
<dbReference type="InterPro" id="IPR002547">
    <property type="entry name" value="tRNA-bd_dom"/>
</dbReference>